<organism evidence="2 3">
    <name type="scientific">Cochliobolus carbonum (strain 26-R-13)</name>
    <name type="common">Maize leaf spot fungus</name>
    <name type="synonym">Bipolaris zeicola</name>
    <dbReference type="NCBI Taxonomy" id="930089"/>
    <lineage>
        <taxon>Eukaryota</taxon>
        <taxon>Fungi</taxon>
        <taxon>Dikarya</taxon>
        <taxon>Ascomycota</taxon>
        <taxon>Pezizomycotina</taxon>
        <taxon>Dothideomycetes</taxon>
        <taxon>Pleosporomycetidae</taxon>
        <taxon>Pleosporales</taxon>
        <taxon>Pleosporineae</taxon>
        <taxon>Pleosporaceae</taxon>
        <taxon>Bipolaris</taxon>
    </lineage>
</organism>
<dbReference type="Proteomes" id="UP000053841">
    <property type="component" value="Unassembled WGS sequence"/>
</dbReference>
<evidence type="ECO:0000313" key="2">
    <source>
        <dbReference type="EMBL" id="EUC30138.1"/>
    </source>
</evidence>
<keyword evidence="3" id="KW-1185">Reference proteome</keyword>
<name>W6XWI6_COCC2</name>
<feature type="region of interest" description="Disordered" evidence="1">
    <location>
        <begin position="1"/>
        <end position="28"/>
    </location>
</feature>
<gene>
    <name evidence="2" type="ORF">COCCADRAFT_7748</name>
</gene>
<reference evidence="2 3" key="1">
    <citation type="journal article" date="2013" name="PLoS Genet.">
        <title>Comparative genome structure, secondary metabolite, and effector coding capacity across Cochliobolus pathogens.</title>
        <authorList>
            <person name="Condon B.J."/>
            <person name="Leng Y."/>
            <person name="Wu D."/>
            <person name="Bushley K.E."/>
            <person name="Ohm R.A."/>
            <person name="Otillar R."/>
            <person name="Martin J."/>
            <person name="Schackwitz W."/>
            <person name="Grimwood J."/>
            <person name="MohdZainudin N."/>
            <person name="Xue C."/>
            <person name="Wang R."/>
            <person name="Manning V.A."/>
            <person name="Dhillon B."/>
            <person name="Tu Z.J."/>
            <person name="Steffenson B.J."/>
            <person name="Salamov A."/>
            <person name="Sun H."/>
            <person name="Lowry S."/>
            <person name="LaButti K."/>
            <person name="Han J."/>
            <person name="Copeland A."/>
            <person name="Lindquist E."/>
            <person name="Barry K."/>
            <person name="Schmutz J."/>
            <person name="Baker S.E."/>
            <person name="Ciuffetti L.M."/>
            <person name="Grigoriev I.V."/>
            <person name="Zhong S."/>
            <person name="Turgeon B.G."/>
        </authorList>
    </citation>
    <scope>NUCLEOTIDE SEQUENCE [LARGE SCALE GENOMIC DNA]</scope>
    <source>
        <strain evidence="2 3">26-R-13</strain>
    </source>
</reference>
<proteinExistence type="predicted"/>
<dbReference type="GeneID" id="19150887"/>
<dbReference type="EMBL" id="KI964713">
    <property type="protein sequence ID" value="EUC30138.1"/>
    <property type="molecule type" value="Genomic_DNA"/>
</dbReference>
<protein>
    <submittedName>
        <fullName evidence="2">Uncharacterized protein</fullName>
    </submittedName>
</protein>
<dbReference type="AlphaFoldDB" id="W6XWI6"/>
<feature type="region of interest" description="Disordered" evidence="1">
    <location>
        <begin position="178"/>
        <end position="198"/>
    </location>
</feature>
<accession>W6XWI6</accession>
<dbReference type="OrthoDB" id="3693080at2759"/>
<evidence type="ECO:0000313" key="3">
    <source>
        <dbReference type="Proteomes" id="UP000053841"/>
    </source>
</evidence>
<dbReference type="HOGENOM" id="CLU_1377892_0_0_1"/>
<dbReference type="RefSeq" id="XP_007715542.1">
    <property type="nucleotide sequence ID" value="XM_007717352.1"/>
</dbReference>
<evidence type="ECO:0000256" key="1">
    <source>
        <dbReference type="SAM" id="MobiDB-lite"/>
    </source>
</evidence>
<sequence>MATNTDKTSDNVASEQPPMQTLTPQPGSDFSSFLPQQDIDAMYFAEYGETTDEDRYDWILLFCGLRQDMLKIQEDIGIVTDEGVDISDAASYFSGRFYEVMKERVAAVGRGEPIVVKGHPNRMPGQMMKKWAADIVAGKISLYHRIEAALAEHIKGHQQLALHGLDPNMAKAISSAENLEAEHTGPGESMSAGNDAQE</sequence>
<dbReference type="KEGG" id="bze:COCCADRAFT_7748"/>